<accession>U7QD33</accession>
<dbReference type="Pfam" id="PF02518">
    <property type="entry name" value="HATPase_c"/>
    <property type="match status" value="1"/>
</dbReference>
<dbReference type="Pfam" id="PF08448">
    <property type="entry name" value="PAS_4"/>
    <property type="match status" value="3"/>
</dbReference>
<dbReference type="InterPro" id="IPR029016">
    <property type="entry name" value="GAF-like_dom_sf"/>
</dbReference>
<dbReference type="InterPro" id="IPR003661">
    <property type="entry name" value="HisK_dim/P_dom"/>
</dbReference>
<dbReference type="Gene3D" id="3.40.50.2300">
    <property type="match status" value="1"/>
</dbReference>
<dbReference type="InterPro" id="IPR035965">
    <property type="entry name" value="PAS-like_dom_sf"/>
</dbReference>
<dbReference type="InterPro" id="IPR005467">
    <property type="entry name" value="His_kinase_dom"/>
</dbReference>
<dbReference type="SUPFAM" id="SSF55874">
    <property type="entry name" value="ATPase domain of HSP90 chaperone/DNA topoisomerase II/histidine kinase"/>
    <property type="match status" value="1"/>
</dbReference>
<dbReference type="GO" id="GO:0000155">
    <property type="term" value="F:phosphorelay sensor kinase activity"/>
    <property type="evidence" value="ECO:0007669"/>
    <property type="project" value="InterPro"/>
</dbReference>
<dbReference type="SUPFAM" id="SSF55781">
    <property type="entry name" value="GAF domain-like"/>
    <property type="match status" value="2"/>
</dbReference>
<dbReference type="Proteomes" id="UP000017127">
    <property type="component" value="Unassembled WGS sequence"/>
</dbReference>
<comment type="caution">
    <text evidence="21">The sequence shown here is derived from an EMBL/GenBank/DDBJ whole genome shotgun (WGS) entry which is preliminary data.</text>
</comment>
<comment type="similarity">
    <text evidence="3">In the N-terminal section; belongs to the phytochrome family.</text>
</comment>
<dbReference type="EC" id="2.7.13.3" evidence="4"/>
<dbReference type="InterPro" id="IPR000700">
    <property type="entry name" value="PAS-assoc_C"/>
</dbReference>
<feature type="domain" description="Phytochrome chromophore attachment site" evidence="16">
    <location>
        <begin position="24"/>
        <end position="162"/>
    </location>
</feature>
<evidence type="ECO:0000256" key="13">
    <source>
        <dbReference type="ARBA" id="ARBA00074306"/>
    </source>
</evidence>
<keyword evidence="10" id="KW-0902">Two-component regulatory system</keyword>
<dbReference type="SMART" id="SM00448">
    <property type="entry name" value="REC"/>
    <property type="match status" value="1"/>
</dbReference>
<dbReference type="PROSITE" id="PS50109">
    <property type="entry name" value="HIS_KIN"/>
    <property type="match status" value="1"/>
</dbReference>
<dbReference type="InterPro" id="IPR000014">
    <property type="entry name" value="PAS"/>
</dbReference>
<dbReference type="SUPFAM" id="SSF47384">
    <property type="entry name" value="Homodimeric domain of signal transducing histidine kinase"/>
    <property type="match status" value="1"/>
</dbReference>
<evidence type="ECO:0000256" key="14">
    <source>
        <dbReference type="PROSITE-ProRule" id="PRU00169"/>
    </source>
</evidence>
<dbReference type="GO" id="GO:0009927">
    <property type="term" value="F:histidine phosphotransfer kinase activity"/>
    <property type="evidence" value="ECO:0007669"/>
    <property type="project" value="TreeGrafter"/>
</dbReference>
<dbReference type="Pfam" id="PF01590">
    <property type="entry name" value="GAF"/>
    <property type="match status" value="2"/>
</dbReference>
<dbReference type="SUPFAM" id="SSF55785">
    <property type="entry name" value="PYP-like sensor domain (PAS domain)"/>
    <property type="match status" value="6"/>
</dbReference>
<dbReference type="CDD" id="cd16922">
    <property type="entry name" value="HATPase_EvgS-ArcB-TorS-like"/>
    <property type="match status" value="1"/>
</dbReference>
<keyword evidence="15" id="KW-0175">Coiled coil</keyword>
<feature type="modified residue" description="4-aspartylphosphate" evidence="14">
    <location>
        <position position="1458"/>
    </location>
</feature>
<dbReference type="InterPro" id="IPR013656">
    <property type="entry name" value="PAS_4"/>
</dbReference>
<dbReference type="FunFam" id="1.10.287.130:FF:000038">
    <property type="entry name" value="Sensory transduction histidine kinase"/>
    <property type="match status" value="1"/>
</dbReference>
<dbReference type="InterPro" id="IPR001610">
    <property type="entry name" value="PAC"/>
</dbReference>
<keyword evidence="11" id="KW-0472">Membrane</keyword>
<dbReference type="Gene3D" id="3.30.450.20">
    <property type="entry name" value="PAS domain"/>
    <property type="match status" value="6"/>
</dbReference>
<feature type="domain" description="PAS" evidence="19">
    <location>
        <begin position="190"/>
        <end position="264"/>
    </location>
</feature>
<dbReference type="InterPro" id="IPR016132">
    <property type="entry name" value="Phyto_chromo_attachment"/>
</dbReference>
<reference evidence="21 22" key="1">
    <citation type="journal article" date="2013" name="Front. Microbiol.">
        <title>Comparative genomic analyses of the cyanobacterium, Lyngbya aestuarii BL J, a powerful hydrogen producer.</title>
        <authorList>
            <person name="Kothari A."/>
            <person name="Vaughn M."/>
            <person name="Garcia-Pichel F."/>
        </authorList>
    </citation>
    <scope>NUCLEOTIDE SEQUENCE [LARGE SCALE GENOMIC DNA]</scope>
    <source>
        <strain evidence="21 22">BL J</strain>
    </source>
</reference>
<evidence type="ECO:0000259" key="16">
    <source>
        <dbReference type="PROSITE" id="PS50046"/>
    </source>
</evidence>
<organism evidence="21 22">
    <name type="scientific">Lyngbya aestuarii BL J</name>
    <dbReference type="NCBI Taxonomy" id="1348334"/>
    <lineage>
        <taxon>Bacteria</taxon>
        <taxon>Bacillati</taxon>
        <taxon>Cyanobacteriota</taxon>
        <taxon>Cyanophyceae</taxon>
        <taxon>Oscillatoriophycideae</taxon>
        <taxon>Oscillatoriales</taxon>
        <taxon>Microcoleaceae</taxon>
        <taxon>Lyngbya</taxon>
    </lineage>
</organism>
<dbReference type="FunFam" id="3.30.565.10:FF:000010">
    <property type="entry name" value="Sensor histidine kinase RcsC"/>
    <property type="match status" value="1"/>
</dbReference>
<evidence type="ECO:0000256" key="15">
    <source>
        <dbReference type="SAM" id="Coils"/>
    </source>
</evidence>
<evidence type="ECO:0000256" key="4">
    <source>
        <dbReference type="ARBA" id="ARBA00012438"/>
    </source>
</evidence>
<dbReference type="PATRIC" id="fig|1348334.3.peg.4984"/>
<feature type="domain" description="Histidine kinase" evidence="17">
    <location>
        <begin position="1146"/>
        <end position="1367"/>
    </location>
</feature>
<evidence type="ECO:0000256" key="2">
    <source>
        <dbReference type="ARBA" id="ARBA00004370"/>
    </source>
</evidence>
<feature type="domain" description="Response regulatory" evidence="18">
    <location>
        <begin position="1409"/>
        <end position="1525"/>
    </location>
</feature>
<comment type="catalytic activity">
    <reaction evidence="1">
        <text>ATP + protein L-histidine = ADP + protein N-phospho-L-histidine.</text>
        <dbReference type="EC" id="2.7.13.3"/>
    </reaction>
</comment>
<keyword evidence="8" id="KW-0418">Kinase</keyword>
<feature type="domain" description="PAC" evidence="20">
    <location>
        <begin position="268"/>
        <end position="318"/>
    </location>
</feature>
<dbReference type="SMART" id="SM00065">
    <property type="entry name" value="GAF"/>
    <property type="match status" value="2"/>
</dbReference>
<dbReference type="CDD" id="cd00130">
    <property type="entry name" value="PAS"/>
    <property type="match status" value="4"/>
</dbReference>
<dbReference type="PROSITE" id="PS50110">
    <property type="entry name" value="RESPONSE_REGULATORY"/>
    <property type="match status" value="1"/>
</dbReference>
<keyword evidence="22" id="KW-1185">Reference proteome</keyword>
<evidence type="ECO:0000313" key="21">
    <source>
        <dbReference type="EMBL" id="ERT04890.1"/>
    </source>
</evidence>
<dbReference type="PROSITE" id="PS50046">
    <property type="entry name" value="PHYTOCHROME_2"/>
    <property type="match status" value="1"/>
</dbReference>
<dbReference type="Pfam" id="PF13426">
    <property type="entry name" value="PAS_9"/>
    <property type="match status" value="3"/>
</dbReference>
<gene>
    <name evidence="21" type="ORF">M595_5175</name>
</gene>
<evidence type="ECO:0000259" key="17">
    <source>
        <dbReference type="PROSITE" id="PS50109"/>
    </source>
</evidence>
<dbReference type="PROSITE" id="PS50112">
    <property type="entry name" value="PAS"/>
    <property type="match status" value="4"/>
</dbReference>
<evidence type="ECO:0000256" key="11">
    <source>
        <dbReference type="ARBA" id="ARBA00023136"/>
    </source>
</evidence>
<dbReference type="InterPro" id="IPR011006">
    <property type="entry name" value="CheY-like_superfamily"/>
</dbReference>
<dbReference type="GO" id="GO:0005886">
    <property type="term" value="C:plasma membrane"/>
    <property type="evidence" value="ECO:0007669"/>
    <property type="project" value="TreeGrafter"/>
</dbReference>
<keyword evidence="6" id="KW-0808">Transferase</keyword>
<comment type="subcellular location">
    <subcellularLocation>
        <location evidence="2">Membrane</location>
    </subcellularLocation>
</comment>
<dbReference type="PROSITE" id="PS50113">
    <property type="entry name" value="PAC"/>
    <property type="match status" value="2"/>
</dbReference>
<feature type="coiled-coil region" evidence="15">
    <location>
        <begin position="169"/>
        <end position="200"/>
    </location>
</feature>
<evidence type="ECO:0000256" key="6">
    <source>
        <dbReference type="ARBA" id="ARBA00022679"/>
    </source>
</evidence>
<evidence type="ECO:0000256" key="1">
    <source>
        <dbReference type="ARBA" id="ARBA00000085"/>
    </source>
</evidence>
<evidence type="ECO:0000259" key="20">
    <source>
        <dbReference type="PROSITE" id="PS50113"/>
    </source>
</evidence>
<dbReference type="EMBL" id="AUZM01000076">
    <property type="protein sequence ID" value="ERT04890.1"/>
    <property type="molecule type" value="Genomic_DNA"/>
</dbReference>
<dbReference type="PANTHER" id="PTHR43047">
    <property type="entry name" value="TWO-COMPONENT HISTIDINE PROTEIN KINASE"/>
    <property type="match status" value="1"/>
</dbReference>
<keyword evidence="9" id="KW-0067">ATP-binding</keyword>
<feature type="domain" description="PAS" evidence="19">
    <location>
        <begin position="710"/>
        <end position="752"/>
    </location>
</feature>
<dbReference type="SMART" id="SM00388">
    <property type="entry name" value="HisKA"/>
    <property type="match status" value="1"/>
</dbReference>
<dbReference type="PRINTS" id="PR00344">
    <property type="entry name" value="BCTRLSENSOR"/>
</dbReference>
<keyword evidence="12" id="KW-0131">Cell cycle</keyword>
<dbReference type="InterPro" id="IPR004358">
    <property type="entry name" value="Sig_transdc_His_kin-like_C"/>
</dbReference>
<evidence type="ECO:0000259" key="19">
    <source>
        <dbReference type="PROSITE" id="PS50112"/>
    </source>
</evidence>
<dbReference type="InterPro" id="IPR036890">
    <property type="entry name" value="HATPase_C_sf"/>
</dbReference>
<dbReference type="InterPro" id="IPR036097">
    <property type="entry name" value="HisK_dim/P_sf"/>
</dbReference>
<protein>
    <recommendedName>
        <fullName evidence="13">Circadian input-output histidine kinase CikA</fullName>
        <ecNumber evidence="4">2.7.13.3</ecNumber>
    </recommendedName>
</protein>
<proteinExistence type="inferred from homology"/>
<evidence type="ECO:0000259" key="18">
    <source>
        <dbReference type="PROSITE" id="PS50110"/>
    </source>
</evidence>
<dbReference type="SMART" id="SM00086">
    <property type="entry name" value="PAC"/>
    <property type="match status" value="4"/>
</dbReference>
<evidence type="ECO:0000256" key="10">
    <source>
        <dbReference type="ARBA" id="ARBA00023012"/>
    </source>
</evidence>
<feature type="coiled-coil region" evidence="15">
    <location>
        <begin position="1119"/>
        <end position="1146"/>
    </location>
</feature>
<dbReference type="GO" id="GO:0005524">
    <property type="term" value="F:ATP binding"/>
    <property type="evidence" value="ECO:0007669"/>
    <property type="project" value="UniProtKB-KW"/>
</dbReference>
<dbReference type="InterPro" id="IPR001789">
    <property type="entry name" value="Sig_transdc_resp-reg_receiver"/>
</dbReference>
<dbReference type="Pfam" id="PF00072">
    <property type="entry name" value="Response_reg"/>
    <property type="match status" value="1"/>
</dbReference>
<keyword evidence="5 14" id="KW-0597">Phosphoprotein</keyword>
<evidence type="ECO:0000256" key="7">
    <source>
        <dbReference type="ARBA" id="ARBA00022741"/>
    </source>
</evidence>
<feature type="domain" description="PAC" evidence="20">
    <location>
        <begin position="390"/>
        <end position="446"/>
    </location>
</feature>
<dbReference type="Pfam" id="PF00512">
    <property type="entry name" value="HisKA"/>
    <property type="match status" value="1"/>
</dbReference>
<dbReference type="CDD" id="cd00082">
    <property type="entry name" value="HisKA"/>
    <property type="match status" value="1"/>
</dbReference>
<dbReference type="SUPFAM" id="SSF52172">
    <property type="entry name" value="CheY-like"/>
    <property type="match status" value="1"/>
</dbReference>
<evidence type="ECO:0000313" key="22">
    <source>
        <dbReference type="Proteomes" id="UP000017127"/>
    </source>
</evidence>
<evidence type="ECO:0000256" key="12">
    <source>
        <dbReference type="ARBA" id="ARBA00023306"/>
    </source>
</evidence>
<dbReference type="Gene3D" id="3.30.565.10">
    <property type="entry name" value="Histidine kinase-like ATPase, C-terminal domain"/>
    <property type="match status" value="1"/>
</dbReference>
<name>U7QD33_9CYAN</name>
<dbReference type="InterPro" id="IPR003594">
    <property type="entry name" value="HATPase_dom"/>
</dbReference>
<keyword evidence="7" id="KW-0547">Nucleotide-binding</keyword>
<sequence>MTTQAMNNIQITQIVNQRIHQSLDLETLLQTTVDEIRQILRCDRILLYHFLADDFPKNIAQSVNLKYKNIISFKPEKNCNFLYKKQSTTNIFKTELSKSIIQNLEKNQVKSYLSIPISIDLDSGDQKTQEFKTWGTLIAHQCDQFRNWKPEEIELLEQLSIQLSIAIKEDQLRQQIKTLNAKLEAQTQASDQKLQALLNNTFQCTAILSPEGILLDVNQTALDFGGLKREETINRPFWEIYWWTISPEIQQQLRESIAKAASGESIYYEVDVKIVGNKVATTDFALRPLRDATGEVILLIAESRDVSDRIEAKRALQENQILLSSVLDCIPQGVFWKDKEGNFLGCNYKFSVDGGLSSSQEIIGKTDFDMPWKEEAKLYRADDHQVMASGETKLNIEEPMTKVGKISRLLRTHKMPLRNPEGEIIGVVGTYEDITENKKAEITLRQSEARYQMLVDNFPNGAVMMFDHDLRYILVGGFGLAEVGLSKQKMEGKTIWEVLPKETCKLIEPLYRRTLAGEEIVSELPFGNRLYLVYFLPIIDQGKVQAGVVLTQDITQQKQAEQKLQQLNQELEARVQQRTADLEAEIAERTRLLNILEASLNEIYIFDAETLKFQYANQGALRNLGYTLEQLQQITAINLKPQLTPEQFQKLIDPLLNHQQNKTVFRAAYQRANKTFYPVEVHFQLIEHQQERLFLAVALDITERQQTEDRLQLVEFALDNAQESVVIVDQSGQIVYVNKTACESLGYSSTKLSNLKIWQIDQSLNAPPQWEEFCQRLKHQKSLLLESTHHTQTGEAIPVEITLTKLNFHGIPYFCEIARDIRERKQAEAALQKRDNYLTALVEVQRQLLCATSQSDLYKLVLSILGQAANASQVYVFEHYYDEFQRPYLYYMSHWSAPDATSRLNRSVLQQLYDTPCFSPWVEQLAQGEAICENLSDMTPEQRQILEPVGIFTVLLFPLIVKGEFFGLIGFDNDEDDRQWDEAEISLLAAAVSAIALATERQLAQEQLKRQLTAIEAASEGIAITSPMGDYLYLNKAHLELFGYTEANELLNRNWKTFYHPEEGDRIDREIISKLMEKGYSRGEALATRKDGSTFLQEFSLTLTNSGEFVCVCRDITERKRAEVELRRTNAQLERATRLKDEFMANMSHELRTPLYSILGLSEVLQQEVYGGLNTEQLRSLSTIEQSGQHLLELINDILDLSKIESGKMELQLRCVNLTELCQSSLSFVKPQADQKNLQLQFIATSVPVIINIDELRIRQVLINLLSNAVKFTPDGNHILLQIETEPQNNCVHLSVTDTGIGIAFEDQSRLFEPFVQIDSSLSRRYSGTGLGLALVRQITHLHGGTVSLDSEVGRGSTFTVSLPWNSTAVPETVDALLSTNNSLNEMKEDLLTTAKPQFSNSFFEGSPTILIAENDPANAETVADYLETRGYQIIFAKNGIEAVQYAQQYQPQMIILDIQIPELDGKKAIHKIRTNPETATIPIIVLTALVGSQEREHCLQAGANDYLSKPISLKMLADKIKELLNRR</sequence>
<dbReference type="InterPro" id="IPR003018">
    <property type="entry name" value="GAF"/>
</dbReference>
<feature type="domain" description="PAS" evidence="19">
    <location>
        <begin position="1007"/>
        <end position="1079"/>
    </location>
</feature>
<dbReference type="SMART" id="SM00387">
    <property type="entry name" value="HATPase_c"/>
    <property type="match status" value="1"/>
</dbReference>
<evidence type="ECO:0000256" key="3">
    <source>
        <dbReference type="ARBA" id="ARBA00006402"/>
    </source>
</evidence>
<dbReference type="NCBIfam" id="TIGR00229">
    <property type="entry name" value="sensory_box"/>
    <property type="match status" value="6"/>
</dbReference>
<feature type="domain" description="PAS" evidence="19">
    <location>
        <begin position="588"/>
        <end position="631"/>
    </location>
</feature>
<dbReference type="Gene3D" id="3.30.450.40">
    <property type="match status" value="2"/>
</dbReference>
<dbReference type="SMART" id="SM00091">
    <property type="entry name" value="PAS"/>
    <property type="match status" value="6"/>
</dbReference>
<evidence type="ECO:0000256" key="8">
    <source>
        <dbReference type="ARBA" id="ARBA00022777"/>
    </source>
</evidence>
<evidence type="ECO:0000256" key="9">
    <source>
        <dbReference type="ARBA" id="ARBA00022840"/>
    </source>
</evidence>
<feature type="coiled-coil region" evidence="15">
    <location>
        <begin position="550"/>
        <end position="588"/>
    </location>
</feature>
<dbReference type="PANTHER" id="PTHR43047:SF63">
    <property type="entry name" value="HISTIDINE KINASE"/>
    <property type="match status" value="1"/>
</dbReference>
<dbReference type="Gene3D" id="1.10.287.130">
    <property type="match status" value="1"/>
</dbReference>
<evidence type="ECO:0000256" key="5">
    <source>
        <dbReference type="ARBA" id="ARBA00022553"/>
    </source>
</evidence>